<keyword evidence="3" id="KW-0813">Transport</keyword>
<dbReference type="Pfam" id="PF13609">
    <property type="entry name" value="Porin_4"/>
    <property type="match status" value="1"/>
</dbReference>
<dbReference type="Proteomes" id="UP000197535">
    <property type="component" value="Unassembled WGS sequence"/>
</dbReference>
<sequence>MKKSLLALAVIGSFAGAASAQTNVSIYGVVDTGIVLEKGAAAGSVTKLTSGVASASRIGFRGTEDLGGGLSANFVLENGFNEDTGALTGGLLFGRQAFVGLKGEFGATNFGRQYTPHYLVSAAADPFGNGMAGRFSNLMANSGTRMDNTVKYTSPSWGGVTGELAYGFGEVAGNNSGSRAIGASLSYGAGPLKVGLGYHKLNNAAATDSAKNTVLAGTYDFGVAKAHLAYGKNKGLGAIDSNDLLVGATVPFGAHKLMASFIRKDDDSALNRDANQWALGYSYALSKRTDFYTAYARINNKRGAAFTVGNNTEAGSGNKAFNLGVRHTF</sequence>
<evidence type="ECO:0000259" key="12">
    <source>
        <dbReference type="Pfam" id="PF13609"/>
    </source>
</evidence>
<feature type="chain" id="PRO_5011723267" evidence="11">
    <location>
        <begin position="21"/>
        <end position="329"/>
    </location>
</feature>
<evidence type="ECO:0000256" key="9">
    <source>
        <dbReference type="ARBA" id="ARBA00023136"/>
    </source>
</evidence>
<gene>
    <name evidence="13" type="ORF">AYR66_03270</name>
</gene>
<dbReference type="AlphaFoldDB" id="A0A254TBG8"/>
<evidence type="ECO:0000256" key="11">
    <source>
        <dbReference type="SAM" id="SignalP"/>
    </source>
</evidence>
<dbReference type="Gene3D" id="2.40.160.10">
    <property type="entry name" value="Porin"/>
    <property type="match status" value="1"/>
</dbReference>
<dbReference type="InterPro" id="IPR023614">
    <property type="entry name" value="Porin_dom_sf"/>
</dbReference>
<dbReference type="RefSeq" id="WP_088710029.1">
    <property type="nucleotide sequence ID" value="NZ_LSTO01000002.1"/>
</dbReference>
<evidence type="ECO:0000256" key="7">
    <source>
        <dbReference type="ARBA" id="ARBA00023065"/>
    </source>
</evidence>
<dbReference type="EMBL" id="LSTO01000002">
    <property type="protein sequence ID" value="OWW18622.1"/>
    <property type="molecule type" value="Genomic_DNA"/>
</dbReference>
<evidence type="ECO:0000256" key="1">
    <source>
        <dbReference type="ARBA" id="ARBA00004571"/>
    </source>
</evidence>
<dbReference type="OrthoDB" id="5289162at2"/>
<keyword evidence="4" id="KW-1134">Transmembrane beta strand</keyword>
<name>A0A254TBG8_9BURK</name>
<dbReference type="PANTHER" id="PTHR34501">
    <property type="entry name" value="PROTEIN YDDL-RELATED"/>
    <property type="match status" value="1"/>
</dbReference>
<evidence type="ECO:0000256" key="10">
    <source>
        <dbReference type="ARBA" id="ARBA00023237"/>
    </source>
</evidence>
<feature type="domain" description="Porin" evidence="12">
    <location>
        <begin position="7"/>
        <end position="302"/>
    </location>
</feature>
<keyword evidence="7" id="KW-0406">Ion transport</keyword>
<proteinExistence type="predicted"/>
<evidence type="ECO:0000256" key="5">
    <source>
        <dbReference type="ARBA" id="ARBA00022692"/>
    </source>
</evidence>
<evidence type="ECO:0000256" key="2">
    <source>
        <dbReference type="ARBA" id="ARBA00011233"/>
    </source>
</evidence>
<dbReference type="PRINTS" id="PR00182">
    <property type="entry name" value="ECOLNEIPORIN"/>
</dbReference>
<evidence type="ECO:0000256" key="6">
    <source>
        <dbReference type="ARBA" id="ARBA00022729"/>
    </source>
</evidence>
<evidence type="ECO:0000256" key="4">
    <source>
        <dbReference type="ARBA" id="ARBA00022452"/>
    </source>
</evidence>
<dbReference type="InterPro" id="IPR050298">
    <property type="entry name" value="Gram-neg_bact_OMP"/>
</dbReference>
<keyword evidence="6 11" id="KW-0732">Signal</keyword>
<dbReference type="CDD" id="cd00342">
    <property type="entry name" value="gram_neg_porins"/>
    <property type="match status" value="1"/>
</dbReference>
<dbReference type="SUPFAM" id="SSF56935">
    <property type="entry name" value="Porins"/>
    <property type="match status" value="1"/>
</dbReference>
<keyword evidence="9" id="KW-0472">Membrane</keyword>
<comment type="caution">
    <text evidence="13">The sequence shown here is derived from an EMBL/GenBank/DDBJ whole genome shotgun (WGS) entry which is preliminary data.</text>
</comment>
<comment type="subcellular location">
    <subcellularLocation>
        <location evidence="1">Cell outer membrane</location>
        <topology evidence="1">Multi-pass membrane protein</topology>
    </subcellularLocation>
</comment>
<dbReference type="GO" id="GO:0015288">
    <property type="term" value="F:porin activity"/>
    <property type="evidence" value="ECO:0007669"/>
    <property type="project" value="UniProtKB-KW"/>
</dbReference>
<evidence type="ECO:0000256" key="3">
    <source>
        <dbReference type="ARBA" id="ARBA00022448"/>
    </source>
</evidence>
<keyword evidence="8" id="KW-0626">Porin</keyword>
<keyword evidence="5" id="KW-0812">Transmembrane</keyword>
<evidence type="ECO:0000313" key="13">
    <source>
        <dbReference type="EMBL" id="OWW18622.1"/>
    </source>
</evidence>
<dbReference type="PRINTS" id="PR00184">
    <property type="entry name" value="NEISSPPORIN"/>
</dbReference>
<reference evidence="13 14" key="1">
    <citation type="submission" date="2016-02" db="EMBL/GenBank/DDBJ databases">
        <authorList>
            <person name="Wen L."/>
            <person name="He K."/>
            <person name="Yang H."/>
        </authorList>
    </citation>
    <scope>NUCLEOTIDE SEQUENCE [LARGE SCALE GENOMIC DNA]</scope>
    <source>
        <strain evidence="13 14">TSA40</strain>
    </source>
</reference>
<dbReference type="GO" id="GO:0046930">
    <property type="term" value="C:pore complex"/>
    <property type="evidence" value="ECO:0007669"/>
    <property type="project" value="UniProtKB-KW"/>
</dbReference>
<evidence type="ECO:0000256" key="8">
    <source>
        <dbReference type="ARBA" id="ARBA00023114"/>
    </source>
</evidence>
<dbReference type="InterPro" id="IPR033900">
    <property type="entry name" value="Gram_neg_porin_domain"/>
</dbReference>
<keyword evidence="14" id="KW-1185">Reference proteome</keyword>
<dbReference type="InterPro" id="IPR002299">
    <property type="entry name" value="Porin_Neis"/>
</dbReference>
<protein>
    <submittedName>
        <fullName evidence="13">Porin</fullName>
    </submittedName>
</protein>
<evidence type="ECO:0000313" key="14">
    <source>
        <dbReference type="Proteomes" id="UP000197535"/>
    </source>
</evidence>
<dbReference type="GO" id="GO:0009279">
    <property type="term" value="C:cell outer membrane"/>
    <property type="evidence" value="ECO:0007669"/>
    <property type="project" value="UniProtKB-SubCell"/>
</dbReference>
<keyword evidence="10" id="KW-0998">Cell outer membrane</keyword>
<dbReference type="GO" id="GO:0034220">
    <property type="term" value="P:monoatomic ion transmembrane transport"/>
    <property type="evidence" value="ECO:0007669"/>
    <property type="project" value="InterPro"/>
</dbReference>
<accession>A0A254TBG8</accession>
<comment type="subunit">
    <text evidence="2">Homotrimer.</text>
</comment>
<dbReference type="InterPro" id="IPR001702">
    <property type="entry name" value="Porin_Gram-ve"/>
</dbReference>
<feature type="signal peptide" evidence="11">
    <location>
        <begin position="1"/>
        <end position="20"/>
    </location>
</feature>
<organism evidence="13 14">
    <name type="scientific">Noviherbaspirillum denitrificans</name>
    <dbReference type="NCBI Taxonomy" id="1968433"/>
    <lineage>
        <taxon>Bacteria</taxon>
        <taxon>Pseudomonadati</taxon>
        <taxon>Pseudomonadota</taxon>
        <taxon>Betaproteobacteria</taxon>
        <taxon>Burkholderiales</taxon>
        <taxon>Oxalobacteraceae</taxon>
        <taxon>Noviherbaspirillum</taxon>
    </lineage>
</organism>
<dbReference type="PANTHER" id="PTHR34501:SF9">
    <property type="entry name" value="MAJOR OUTER MEMBRANE PROTEIN P.IA"/>
    <property type="match status" value="1"/>
</dbReference>